<evidence type="ECO:0000313" key="2">
    <source>
        <dbReference type="EMBL" id="SFV23469.1"/>
    </source>
</evidence>
<organism evidence="2 3">
    <name type="scientific">Micrococcus terreus</name>
    <dbReference type="NCBI Taxonomy" id="574650"/>
    <lineage>
        <taxon>Bacteria</taxon>
        <taxon>Bacillati</taxon>
        <taxon>Actinomycetota</taxon>
        <taxon>Actinomycetes</taxon>
        <taxon>Micrococcales</taxon>
        <taxon>Micrococcaceae</taxon>
        <taxon>Micrococcus</taxon>
    </lineage>
</organism>
<dbReference type="AlphaFoldDB" id="A0A1I7MNK5"/>
<keyword evidence="3" id="KW-1185">Reference proteome</keyword>
<evidence type="ECO:0000313" key="3">
    <source>
        <dbReference type="Proteomes" id="UP000198881"/>
    </source>
</evidence>
<gene>
    <name evidence="2" type="ORF">SAMN04487966_107106</name>
</gene>
<evidence type="ECO:0000256" key="1">
    <source>
        <dbReference type="SAM" id="MobiDB-lite"/>
    </source>
</evidence>
<dbReference type="STRING" id="574650.SAMN04487966_107106"/>
<dbReference type="EMBL" id="FPCG01000007">
    <property type="protein sequence ID" value="SFV23469.1"/>
    <property type="molecule type" value="Genomic_DNA"/>
</dbReference>
<accession>A0A1I7MNK5</accession>
<sequence length="84" mass="8474">MSAKNSSRPTGATGFSVLLPLMAGAVLAGVVAISRSVREDRAAGIRRPGNGRDVARISAEKLPQDTQTSQLSAVPPAKGTGASS</sequence>
<name>A0A1I7MNK5_9MICC</name>
<dbReference type="Proteomes" id="UP000198881">
    <property type="component" value="Unassembled WGS sequence"/>
</dbReference>
<dbReference type="RefSeq" id="WP_091697745.1">
    <property type="nucleotide sequence ID" value="NZ_FPCG01000007.1"/>
</dbReference>
<protein>
    <submittedName>
        <fullName evidence="2">Uncharacterized protein</fullName>
    </submittedName>
</protein>
<feature type="region of interest" description="Disordered" evidence="1">
    <location>
        <begin position="60"/>
        <end position="84"/>
    </location>
</feature>
<proteinExistence type="predicted"/>
<reference evidence="2 3" key="1">
    <citation type="submission" date="2016-10" db="EMBL/GenBank/DDBJ databases">
        <authorList>
            <person name="de Groot N.N."/>
        </authorList>
    </citation>
    <scope>NUCLEOTIDE SEQUENCE [LARGE SCALE GENOMIC DNA]</scope>
    <source>
        <strain evidence="2 3">CGMCC 1.7054</strain>
    </source>
</reference>